<gene>
    <name evidence="1" type="ORF">I41_22730</name>
</gene>
<dbReference type="AlphaFoldDB" id="A0A517TXI8"/>
<dbReference type="EMBL" id="CP036339">
    <property type="protein sequence ID" value="QDT73084.1"/>
    <property type="molecule type" value="Genomic_DNA"/>
</dbReference>
<accession>A0A517TXI8</accession>
<dbReference type="Proteomes" id="UP000317909">
    <property type="component" value="Chromosome"/>
</dbReference>
<evidence type="ECO:0000313" key="2">
    <source>
        <dbReference type="Proteomes" id="UP000317909"/>
    </source>
</evidence>
<evidence type="ECO:0000313" key="1">
    <source>
        <dbReference type="EMBL" id="QDT73084.1"/>
    </source>
</evidence>
<organism evidence="1 2">
    <name type="scientific">Lacipirellula limnantheis</name>
    <dbReference type="NCBI Taxonomy" id="2528024"/>
    <lineage>
        <taxon>Bacteria</taxon>
        <taxon>Pseudomonadati</taxon>
        <taxon>Planctomycetota</taxon>
        <taxon>Planctomycetia</taxon>
        <taxon>Pirellulales</taxon>
        <taxon>Lacipirellulaceae</taxon>
        <taxon>Lacipirellula</taxon>
    </lineage>
</organism>
<name>A0A517TXI8_9BACT</name>
<dbReference type="KEGG" id="llh:I41_22730"/>
<sequence length="399" mass="44567">MIGCWCALAATKIHAQRVQFPSTVAQAPVASPFAAAPAPVYPATPQPALAPALQSFDPYATPGLAAPPVDVPYTPPALSPSPFSAAPPGAPPMSGIPYAAPPQGNIMQNMPSVQWNRGTYDYQNPDGSVVKLQRLLQQISVESTYLFGNHDPDQLAWNRLEMAATFGVPIFRNPDTPLLITPGFAFNWLEGPSGPNADLPPQLYDAYLDTAWSPKITERLSADLGFRTGVWSDFSYFDSRSMRYMGRGMGVYQLSPKMDFHLGVWYLDRNKVKLLPAGGVYWRPNPEWDLWLLFPNPKIRKRFQNLGQIQWWWYVSGEYGGGAWTITRSEDGPAAGARDDIDYNDIRANLGIEWETQTRLHGHFEVGYVFDREIVYSQTNLPPEYKLDDTVMLRLGFDF</sequence>
<protein>
    <submittedName>
        <fullName evidence="1">Uncharacterized protein</fullName>
    </submittedName>
</protein>
<proteinExistence type="predicted"/>
<reference evidence="1 2" key="1">
    <citation type="submission" date="2019-02" db="EMBL/GenBank/DDBJ databases">
        <title>Deep-cultivation of Planctomycetes and their phenomic and genomic characterization uncovers novel biology.</title>
        <authorList>
            <person name="Wiegand S."/>
            <person name="Jogler M."/>
            <person name="Boedeker C."/>
            <person name="Pinto D."/>
            <person name="Vollmers J."/>
            <person name="Rivas-Marin E."/>
            <person name="Kohn T."/>
            <person name="Peeters S.H."/>
            <person name="Heuer A."/>
            <person name="Rast P."/>
            <person name="Oberbeckmann S."/>
            <person name="Bunk B."/>
            <person name="Jeske O."/>
            <person name="Meyerdierks A."/>
            <person name="Storesund J.E."/>
            <person name="Kallscheuer N."/>
            <person name="Luecker S."/>
            <person name="Lage O.M."/>
            <person name="Pohl T."/>
            <person name="Merkel B.J."/>
            <person name="Hornburger P."/>
            <person name="Mueller R.-W."/>
            <person name="Bruemmer F."/>
            <person name="Labrenz M."/>
            <person name="Spormann A.M."/>
            <person name="Op den Camp H."/>
            <person name="Overmann J."/>
            <person name="Amann R."/>
            <person name="Jetten M.S.M."/>
            <person name="Mascher T."/>
            <person name="Medema M.H."/>
            <person name="Devos D.P."/>
            <person name="Kaster A.-K."/>
            <person name="Ovreas L."/>
            <person name="Rohde M."/>
            <person name="Galperin M.Y."/>
            <person name="Jogler C."/>
        </authorList>
    </citation>
    <scope>NUCLEOTIDE SEQUENCE [LARGE SCALE GENOMIC DNA]</scope>
    <source>
        <strain evidence="1 2">I41</strain>
    </source>
</reference>
<keyword evidence="2" id="KW-1185">Reference proteome</keyword>